<dbReference type="Gene3D" id="1.25.40.10">
    <property type="entry name" value="Tetratricopeptide repeat domain"/>
    <property type="match status" value="2"/>
</dbReference>
<evidence type="ECO:0000259" key="3">
    <source>
        <dbReference type="Pfam" id="PF12770"/>
    </source>
</evidence>
<feature type="chain" id="PRO_5013303040" description="CHAT domain-containing protein" evidence="2">
    <location>
        <begin position="19"/>
        <end position="935"/>
    </location>
</feature>
<dbReference type="OrthoDB" id="9771112at2"/>
<keyword evidence="5" id="KW-1185">Reference proteome</keyword>
<dbReference type="Proteomes" id="UP000215214">
    <property type="component" value="Chromosome TJEJU"/>
</dbReference>
<feature type="signal peptide" evidence="2">
    <location>
        <begin position="1"/>
        <end position="18"/>
    </location>
</feature>
<organism evidence="4 5">
    <name type="scientific">Tenacibaculum jejuense</name>
    <dbReference type="NCBI Taxonomy" id="584609"/>
    <lineage>
        <taxon>Bacteria</taxon>
        <taxon>Pseudomonadati</taxon>
        <taxon>Bacteroidota</taxon>
        <taxon>Flavobacteriia</taxon>
        <taxon>Flavobacteriales</taxon>
        <taxon>Flavobacteriaceae</taxon>
        <taxon>Tenacibaculum</taxon>
    </lineage>
</organism>
<evidence type="ECO:0000256" key="1">
    <source>
        <dbReference type="SAM" id="Phobius"/>
    </source>
</evidence>
<reference evidence="4 5" key="1">
    <citation type="submission" date="2017-07" db="EMBL/GenBank/DDBJ databases">
        <authorList>
            <person name="Sun Z.S."/>
            <person name="Albrecht U."/>
            <person name="Echele G."/>
            <person name="Lee C.C."/>
        </authorList>
    </citation>
    <scope>NUCLEOTIDE SEQUENCE [LARGE SCALE GENOMIC DNA]</scope>
    <source>
        <strain evidence="5">type strain: KCTC 22618</strain>
    </source>
</reference>
<dbReference type="Pfam" id="PF12770">
    <property type="entry name" value="CHAT"/>
    <property type="match status" value="1"/>
</dbReference>
<dbReference type="AlphaFoldDB" id="A0A238U7B2"/>
<name>A0A238U7B2_9FLAO</name>
<dbReference type="RefSeq" id="WP_095070547.1">
    <property type="nucleotide sequence ID" value="NZ_LT899436.1"/>
</dbReference>
<dbReference type="Pfam" id="PF13424">
    <property type="entry name" value="TPR_12"/>
    <property type="match status" value="1"/>
</dbReference>
<protein>
    <recommendedName>
        <fullName evidence="3">CHAT domain-containing protein</fullName>
    </recommendedName>
</protein>
<keyword evidence="1" id="KW-0812">Transmembrane</keyword>
<feature type="domain" description="CHAT" evidence="3">
    <location>
        <begin position="625"/>
        <end position="901"/>
    </location>
</feature>
<keyword evidence="1" id="KW-1133">Transmembrane helix</keyword>
<evidence type="ECO:0000313" key="5">
    <source>
        <dbReference type="Proteomes" id="UP000215214"/>
    </source>
</evidence>
<sequence length="935" mass="109052">MRAKLLFLFLLLYFFSEAQNDSINTLKFEKHTADAYRYIYSNQDSAYYYFNEALKLANQQKWYDSKANVLSYIIYVSDYHYNLPVLKSNLNNLEKLLKQNRDSFPAENYDGMLSHLELNKGNYYFKLEDYKRSKPIFLKLYNTLKSQTNSKENITNLSSIYSFLTSIYTSEGKYNSAINFHDKANLLLEKYPDFFEDVESRKMLLKGYMAKIYNSRKQYDKGISLLRELLQFYKQKNYTNSLITSYQALINAYTLSNNTDEALQLLSNSEKVYRKKDPFYKILLELYGDVYAKKGAHVDALHYYNQSLQAYKIYRNNSKHIDIALILHKIADIHYRSEDYEKALIIVNKAIENLTFIGDKNDSENLSIQQIFTNGNTIKILHLKSKILTKFYENSINVSYLEKALTTSLFTIKVLDEIKPTLEHKNDKQFLINNVYPIFETALNECFLLYNKTQEISYLNHAFFILEKSKSTQLLEVLNLTKAIIFNNIPQELIDKEQQLQANISKIETDIYVSKTSKEKQKELIEAREIYNNYLDSIKVTQPKYHNLKYNYEVISLDKIKSNLSKSEGKISFLYGKKHIYQFIITKNNIDFLRFENNAKFQKEVLLFYEIVSNFKNKYQNKSSYELYDKLIPDVIKNKADLTILPDGFLHYIPFEALSISPKEIDYVVNSKTISYGNSFTLQEEINQIQYNHDNANKILAVAPEFNNTNTNAVSRADFSPLIFNKREVENIARIFKTDTIIGKDAILNNIESKLKDYQILHFATHASANDEFPDFSYLAFTPNKKQSNLWYVKDIYNTKLNADLVTLSACQTGIGKLENGEGSISLARAFTFAGAKSLVKSLWKVNDKSSAEIMSTFYSELNKGSSKSKALQNAKKDYLQKSIKELKHPFFWAGFVINGNTDAIVNTNYYWLFYVILPLVLILIFKKRFSQLFK</sequence>
<gene>
    <name evidence="4" type="ORF">TJEJU_1339</name>
</gene>
<proteinExistence type="predicted"/>
<keyword evidence="2" id="KW-0732">Signal</keyword>
<dbReference type="SUPFAM" id="SSF48452">
    <property type="entry name" value="TPR-like"/>
    <property type="match status" value="2"/>
</dbReference>
<keyword evidence="1" id="KW-0472">Membrane</keyword>
<dbReference type="PANTHER" id="PTHR10098">
    <property type="entry name" value="RAPSYN-RELATED"/>
    <property type="match status" value="1"/>
</dbReference>
<evidence type="ECO:0000256" key="2">
    <source>
        <dbReference type="SAM" id="SignalP"/>
    </source>
</evidence>
<evidence type="ECO:0000313" key="4">
    <source>
        <dbReference type="EMBL" id="SNR15073.1"/>
    </source>
</evidence>
<feature type="transmembrane region" description="Helical" evidence="1">
    <location>
        <begin position="910"/>
        <end position="926"/>
    </location>
</feature>
<accession>A0A238U7B2</accession>
<dbReference type="EMBL" id="LT899436">
    <property type="protein sequence ID" value="SNR15073.1"/>
    <property type="molecule type" value="Genomic_DNA"/>
</dbReference>
<dbReference type="InterPro" id="IPR011990">
    <property type="entry name" value="TPR-like_helical_dom_sf"/>
</dbReference>
<dbReference type="InterPro" id="IPR024983">
    <property type="entry name" value="CHAT_dom"/>
</dbReference>
<dbReference type="KEGG" id="tje:TJEJU_1339"/>